<dbReference type="PROSITE" id="PS50010">
    <property type="entry name" value="DH_2"/>
    <property type="match status" value="1"/>
</dbReference>
<dbReference type="GO" id="GO:0005634">
    <property type="term" value="C:nucleus"/>
    <property type="evidence" value="ECO:0007669"/>
    <property type="project" value="TreeGrafter"/>
</dbReference>
<dbReference type="Gene3D" id="2.30.42.10">
    <property type="match status" value="1"/>
</dbReference>
<dbReference type="SMART" id="SM00325">
    <property type="entry name" value="RhoGEF"/>
    <property type="match status" value="1"/>
</dbReference>
<dbReference type="SUPFAM" id="SSF50156">
    <property type="entry name" value="PDZ domain-like"/>
    <property type="match status" value="1"/>
</dbReference>
<proteinExistence type="predicted"/>
<dbReference type="SMART" id="SM00239">
    <property type="entry name" value="C2"/>
    <property type="match status" value="1"/>
</dbReference>
<evidence type="ECO:0000259" key="2">
    <source>
        <dbReference type="PROSITE" id="PS50010"/>
    </source>
</evidence>
<dbReference type="PROSITE" id="PS50004">
    <property type="entry name" value="C2"/>
    <property type="match status" value="1"/>
</dbReference>
<protein>
    <submittedName>
        <fullName evidence="4">DgyrCDS12285</fullName>
    </submittedName>
</protein>
<reference evidence="4 5" key="1">
    <citation type="submission" date="2020-08" db="EMBL/GenBank/DDBJ databases">
        <authorList>
            <person name="Hejnol A."/>
        </authorList>
    </citation>
    <scope>NUCLEOTIDE SEQUENCE [LARGE SCALE GENOMIC DNA]</scope>
</reference>
<dbReference type="Pfam" id="PF00168">
    <property type="entry name" value="C2"/>
    <property type="match status" value="1"/>
</dbReference>
<dbReference type="PANTHER" id="PTHR46848:SF1">
    <property type="entry name" value="REGULATOR OF G-PROTEIN SIGNALING 3"/>
    <property type="match status" value="1"/>
</dbReference>
<dbReference type="SUPFAM" id="SSF48065">
    <property type="entry name" value="DBL homology domain (DH-domain)"/>
    <property type="match status" value="1"/>
</dbReference>
<dbReference type="SMART" id="SM00228">
    <property type="entry name" value="PDZ"/>
    <property type="match status" value="1"/>
</dbReference>
<sequence length="541" mass="61147">MANSGILCSRGQLKISVYANHGLLTVHVIQARHLFGATGQCSSFVTLHIQPEHERREQTSATTRIVHGHSPVYDEKFSFEICNDMTRKRILLAVYLQPASSSNAQFLGCTSFGIHHLLCGKKVMNDWYYLLKRQTGAKKHLRVPYISQNSLPSADNSVPSVNKSLFGMSSSTVVLERTNEEESFGITVTGSCPARIASVAPNSSASMAGLQKGDCLVRINNQNVSRSISNSVTKMLNNNDKHLVLDIYRKRQKTSSIGSSTGRSLDCEGAVNDDYKGEFYEDDENIYENDIFERNIDPDDKENLPSPSIQGAIYRSPSIGLMLPPPAGCSSPDVSIQGQDDRISAIKDLVKTEREFSNKISIGVTRYSKPLRGGLRQMFSSKKHTDDWKPWSHLFLNIEKLGQLSSIQLTQLDPDGSIDDMNVGGLYKARLRSVCEEYLYFSKNLFTALQLLEELQDYNEFREFIKKNETKKLTLTQFLRLPVKHMHHLFSCLQNVLSSTPSSHRDFEELSFVVRELRSCCKEMDKRNFMYRDMFSSLRDN</sequence>
<dbReference type="SUPFAM" id="SSF49562">
    <property type="entry name" value="C2 domain (Calcium/lipid-binding domain, CaLB)"/>
    <property type="match status" value="1"/>
</dbReference>
<organism evidence="4 5">
    <name type="scientific">Dimorphilus gyrociliatus</name>
    <dbReference type="NCBI Taxonomy" id="2664684"/>
    <lineage>
        <taxon>Eukaryota</taxon>
        <taxon>Metazoa</taxon>
        <taxon>Spiralia</taxon>
        <taxon>Lophotrochozoa</taxon>
        <taxon>Annelida</taxon>
        <taxon>Polychaeta</taxon>
        <taxon>Polychaeta incertae sedis</taxon>
        <taxon>Dinophilidae</taxon>
        <taxon>Dimorphilus</taxon>
    </lineage>
</organism>
<dbReference type="InterPro" id="IPR000219">
    <property type="entry name" value="DH_dom"/>
</dbReference>
<evidence type="ECO:0000259" key="1">
    <source>
        <dbReference type="PROSITE" id="PS50004"/>
    </source>
</evidence>
<keyword evidence="5" id="KW-1185">Reference proteome</keyword>
<dbReference type="InterPro" id="IPR035892">
    <property type="entry name" value="C2_domain_sf"/>
</dbReference>
<dbReference type="PROSITE" id="PS50106">
    <property type="entry name" value="PDZ"/>
    <property type="match status" value="1"/>
</dbReference>
<dbReference type="InterPro" id="IPR041489">
    <property type="entry name" value="PDZ_6"/>
</dbReference>
<dbReference type="InterPro" id="IPR036034">
    <property type="entry name" value="PDZ_sf"/>
</dbReference>
<feature type="domain" description="PDZ" evidence="3">
    <location>
        <begin position="172"/>
        <end position="251"/>
    </location>
</feature>
<dbReference type="GO" id="GO:0005886">
    <property type="term" value="C:plasma membrane"/>
    <property type="evidence" value="ECO:0007669"/>
    <property type="project" value="TreeGrafter"/>
</dbReference>
<dbReference type="AlphaFoldDB" id="A0A7I8W810"/>
<dbReference type="OrthoDB" id="2272012at2759"/>
<dbReference type="Gene3D" id="1.20.900.10">
    <property type="entry name" value="Dbl homology (DH) domain"/>
    <property type="match status" value="1"/>
</dbReference>
<feature type="domain" description="C2" evidence="1">
    <location>
        <begin position="9"/>
        <end position="128"/>
    </location>
</feature>
<dbReference type="Proteomes" id="UP000549394">
    <property type="component" value="Unassembled WGS sequence"/>
</dbReference>
<dbReference type="Pfam" id="PF00621">
    <property type="entry name" value="RhoGEF"/>
    <property type="match status" value="1"/>
</dbReference>
<dbReference type="InterPro" id="IPR001478">
    <property type="entry name" value="PDZ"/>
</dbReference>
<name>A0A7I8W810_9ANNE</name>
<dbReference type="Gene3D" id="2.60.40.150">
    <property type="entry name" value="C2 domain"/>
    <property type="match status" value="1"/>
</dbReference>
<feature type="domain" description="DH" evidence="2">
    <location>
        <begin position="341"/>
        <end position="527"/>
    </location>
</feature>
<dbReference type="InterPro" id="IPR000008">
    <property type="entry name" value="C2_dom"/>
</dbReference>
<dbReference type="GO" id="GO:0005085">
    <property type="term" value="F:guanyl-nucleotide exchange factor activity"/>
    <property type="evidence" value="ECO:0007669"/>
    <property type="project" value="InterPro"/>
</dbReference>
<dbReference type="Pfam" id="PF17820">
    <property type="entry name" value="PDZ_6"/>
    <property type="match status" value="1"/>
</dbReference>
<evidence type="ECO:0000313" key="4">
    <source>
        <dbReference type="EMBL" id="CAD5123980.1"/>
    </source>
</evidence>
<evidence type="ECO:0000259" key="3">
    <source>
        <dbReference type="PROSITE" id="PS50106"/>
    </source>
</evidence>
<evidence type="ECO:0000313" key="5">
    <source>
        <dbReference type="Proteomes" id="UP000549394"/>
    </source>
</evidence>
<accession>A0A7I8W810</accession>
<comment type="caution">
    <text evidence="4">The sequence shown here is derived from an EMBL/GenBank/DDBJ whole genome shotgun (WGS) entry which is preliminary data.</text>
</comment>
<gene>
    <name evidence="4" type="ORF">DGYR_LOCUS11598</name>
</gene>
<dbReference type="EMBL" id="CAJFCJ010000020">
    <property type="protein sequence ID" value="CAD5123980.1"/>
    <property type="molecule type" value="Genomic_DNA"/>
</dbReference>
<dbReference type="PANTHER" id="PTHR46848">
    <property type="entry name" value="REGULATOR OF G-PROTEIN SIGNALING 3"/>
    <property type="match status" value="1"/>
</dbReference>
<dbReference type="InterPro" id="IPR035899">
    <property type="entry name" value="DBL_dom_sf"/>
</dbReference>